<dbReference type="EMBL" id="JACVVK020000017">
    <property type="protein sequence ID" value="KAK7504066.1"/>
    <property type="molecule type" value="Genomic_DNA"/>
</dbReference>
<evidence type="ECO:0000313" key="3">
    <source>
        <dbReference type="Proteomes" id="UP001519460"/>
    </source>
</evidence>
<protein>
    <recommendedName>
        <fullName evidence="4">Nucleolar protein 4</fullName>
    </recommendedName>
</protein>
<proteinExistence type="predicted"/>
<feature type="region of interest" description="Disordered" evidence="1">
    <location>
        <begin position="107"/>
        <end position="126"/>
    </location>
</feature>
<gene>
    <name evidence="2" type="ORF">BaRGS_00004798</name>
</gene>
<dbReference type="Proteomes" id="UP001519460">
    <property type="component" value="Unassembled WGS sequence"/>
</dbReference>
<dbReference type="AlphaFoldDB" id="A0ABD0LXZ0"/>
<organism evidence="2 3">
    <name type="scientific">Batillaria attramentaria</name>
    <dbReference type="NCBI Taxonomy" id="370345"/>
    <lineage>
        <taxon>Eukaryota</taxon>
        <taxon>Metazoa</taxon>
        <taxon>Spiralia</taxon>
        <taxon>Lophotrochozoa</taxon>
        <taxon>Mollusca</taxon>
        <taxon>Gastropoda</taxon>
        <taxon>Caenogastropoda</taxon>
        <taxon>Sorbeoconcha</taxon>
        <taxon>Cerithioidea</taxon>
        <taxon>Batillariidae</taxon>
        <taxon>Batillaria</taxon>
    </lineage>
</organism>
<sequence length="166" mass="18423">MALLKPLTESPSGSGSILDSQKEEMFGAFQTWALKNYGDSGKTKTVTRKKYDRIVRTLNGEEQSSAENSKFRFWVKAKGFRLGPLESSRGGSRRVLFVPSRNADCNSTSVSALTSPDGGWGRGRGRSHAPCEHSLYGPFVNVRQSEEALGHFRRKTRTNVLRLPVD</sequence>
<evidence type="ECO:0000256" key="1">
    <source>
        <dbReference type="SAM" id="MobiDB-lite"/>
    </source>
</evidence>
<name>A0ABD0LXZ0_9CAEN</name>
<feature type="non-terminal residue" evidence="2">
    <location>
        <position position="166"/>
    </location>
</feature>
<comment type="caution">
    <text evidence="2">The sequence shown here is derived from an EMBL/GenBank/DDBJ whole genome shotgun (WGS) entry which is preliminary data.</text>
</comment>
<evidence type="ECO:0008006" key="4">
    <source>
        <dbReference type="Google" id="ProtNLM"/>
    </source>
</evidence>
<evidence type="ECO:0000313" key="2">
    <source>
        <dbReference type="EMBL" id="KAK7504066.1"/>
    </source>
</evidence>
<keyword evidence="3" id="KW-1185">Reference proteome</keyword>
<accession>A0ABD0LXZ0</accession>
<reference evidence="2 3" key="1">
    <citation type="journal article" date="2023" name="Sci. Data">
        <title>Genome assembly of the Korean intertidal mud-creeper Batillaria attramentaria.</title>
        <authorList>
            <person name="Patra A.K."/>
            <person name="Ho P.T."/>
            <person name="Jun S."/>
            <person name="Lee S.J."/>
            <person name="Kim Y."/>
            <person name="Won Y.J."/>
        </authorList>
    </citation>
    <scope>NUCLEOTIDE SEQUENCE [LARGE SCALE GENOMIC DNA]</scope>
    <source>
        <strain evidence="2">Wonlab-2016</strain>
    </source>
</reference>